<feature type="binding site" evidence="1">
    <location>
        <position position="150"/>
    </location>
    <ligand>
        <name>ATP</name>
        <dbReference type="ChEBI" id="CHEBI:30616"/>
    </ligand>
</feature>
<organism evidence="5 6">
    <name type="scientific">Calidithermus terrae</name>
    <dbReference type="NCBI Taxonomy" id="1408545"/>
    <lineage>
        <taxon>Bacteria</taxon>
        <taxon>Thermotogati</taxon>
        <taxon>Deinococcota</taxon>
        <taxon>Deinococci</taxon>
        <taxon>Thermales</taxon>
        <taxon>Thermaceae</taxon>
        <taxon>Calidithermus</taxon>
    </lineage>
</organism>
<dbReference type="Pfam" id="PF02661">
    <property type="entry name" value="Fic"/>
    <property type="match status" value="1"/>
</dbReference>
<dbReference type="InterPro" id="IPR036597">
    <property type="entry name" value="Fido-like_dom_sf"/>
</dbReference>
<evidence type="ECO:0000256" key="1">
    <source>
        <dbReference type="PIRSR" id="PIRSR038925-1"/>
    </source>
</evidence>
<dbReference type="InterPro" id="IPR025758">
    <property type="entry name" value="Fic/DOC_N"/>
</dbReference>
<evidence type="ECO:0000259" key="4">
    <source>
        <dbReference type="PROSITE" id="PS51459"/>
    </source>
</evidence>
<keyword evidence="5" id="KW-0548">Nucleotidyltransferase</keyword>
<gene>
    <name evidence="5" type="primary">fic_2</name>
    <name evidence="5" type="ORF">Mterra_03182</name>
</gene>
<dbReference type="Pfam" id="PF13784">
    <property type="entry name" value="Fic_N"/>
    <property type="match status" value="1"/>
</dbReference>
<sequence length="334" mass="38156">MMYIRAEAVLSSQIEGTQASLDDVLRAEANLANPDAPGDVQEVINYVKAMDYGLRRQEELPVSLRLIREIHGILMNGVRGSQRDPGEFRRSQNWIGPVGSTLQTARFVPPPVPEMLVALDNLERFIYEEGSRTPPLVKIGLIHAQFETIHPFLDGNGRLGRLLITLLMCHYGLLDAPLLYLSHFFKLNRSEYYDRLQAIRERGDWEGWLRFFLEGVRSVATESAQKTRDVLDLREQDRLRIGQELGRRTANALTLHEHLLRQPFVNVRRVQSLTGLSYSNANALVGELVRTGVLQPANEHARDRLFVYQRYLDIFRLERDETAKTSTDESTFSG</sequence>
<keyword evidence="5" id="KW-0808">Transferase</keyword>
<proteinExistence type="predicted"/>
<keyword evidence="1" id="KW-0067">ATP-binding</keyword>
<dbReference type="PANTHER" id="PTHR13504">
    <property type="entry name" value="FIDO DOMAIN-CONTAINING PROTEIN DDB_G0283145"/>
    <property type="match status" value="1"/>
</dbReference>
<feature type="active site" evidence="2">
    <location>
        <position position="150"/>
    </location>
</feature>
<comment type="caution">
    <text evidence="5">The sequence shown here is derived from an EMBL/GenBank/DDBJ whole genome shotgun (WGS) entry which is preliminary data.</text>
</comment>
<accession>A0A399E9K8</accession>
<evidence type="ECO:0000256" key="3">
    <source>
        <dbReference type="PIRSR" id="PIRSR640198-2"/>
    </source>
</evidence>
<dbReference type="AlphaFoldDB" id="A0A399E9K8"/>
<keyword evidence="6" id="KW-1185">Reference proteome</keyword>
<name>A0A399E9K8_9DEIN</name>
<feature type="binding site" evidence="3">
    <location>
        <begin position="192"/>
        <end position="193"/>
    </location>
    <ligand>
        <name>ATP</name>
        <dbReference type="ChEBI" id="CHEBI:30616"/>
    </ligand>
</feature>
<feature type="binding site" evidence="3">
    <location>
        <begin position="154"/>
        <end position="161"/>
    </location>
    <ligand>
        <name>ATP</name>
        <dbReference type="ChEBI" id="CHEBI:30616"/>
    </ligand>
</feature>
<dbReference type="GO" id="GO:0005524">
    <property type="term" value="F:ATP binding"/>
    <property type="evidence" value="ECO:0007669"/>
    <property type="project" value="UniProtKB-KW"/>
</dbReference>
<dbReference type="PIRSF" id="PIRSF038925">
    <property type="entry name" value="AMP-prot_trans"/>
    <property type="match status" value="1"/>
</dbReference>
<dbReference type="InterPro" id="IPR003812">
    <property type="entry name" value="Fido"/>
</dbReference>
<evidence type="ECO:0000313" key="6">
    <source>
        <dbReference type="Proteomes" id="UP000265715"/>
    </source>
</evidence>
<evidence type="ECO:0000256" key="2">
    <source>
        <dbReference type="PIRSR" id="PIRSR640198-1"/>
    </source>
</evidence>
<dbReference type="EMBL" id="QXDL01000176">
    <property type="protein sequence ID" value="RIH81414.1"/>
    <property type="molecule type" value="Genomic_DNA"/>
</dbReference>
<dbReference type="Proteomes" id="UP000265715">
    <property type="component" value="Unassembled WGS sequence"/>
</dbReference>
<dbReference type="Gene3D" id="1.10.3290.10">
    <property type="entry name" value="Fido-like domain"/>
    <property type="match status" value="1"/>
</dbReference>
<reference evidence="5 6" key="1">
    <citation type="submission" date="2018-08" db="EMBL/GenBank/DDBJ databases">
        <title>Meiothermus terrae DSM 26712 genome sequencing project.</title>
        <authorList>
            <person name="Da Costa M.S."/>
            <person name="Albuquerque L."/>
            <person name="Raposo P."/>
            <person name="Froufe H.J.C."/>
            <person name="Barroso C.S."/>
            <person name="Egas C."/>
        </authorList>
    </citation>
    <scope>NUCLEOTIDE SEQUENCE [LARGE SCALE GENOMIC DNA]</scope>
    <source>
        <strain evidence="5 6">DSM 26712</strain>
    </source>
</reference>
<protein>
    <submittedName>
        <fullName evidence="5">Adenosine monophosphate-protein transferase SoFic</fullName>
        <ecNumber evidence="5">2.7.7.-</ecNumber>
    </submittedName>
</protein>
<dbReference type="InterPro" id="IPR040198">
    <property type="entry name" value="Fido_containing"/>
</dbReference>
<keyword evidence="1" id="KW-0547">Nucleotide-binding</keyword>
<dbReference type="SUPFAM" id="SSF140931">
    <property type="entry name" value="Fic-like"/>
    <property type="match status" value="1"/>
</dbReference>
<feature type="domain" description="Fido" evidence="4">
    <location>
        <begin position="62"/>
        <end position="214"/>
    </location>
</feature>
<feature type="binding site" evidence="1">
    <location>
        <position position="192"/>
    </location>
    <ligand>
        <name>ATP</name>
        <dbReference type="ChEBI" id="CHEBI:30616"/>
    </ligand>
</feature>
<dbReference type="PANTHER" id="PTHR13504:SF38">
    <property type="entry name" value="FIDO DOMAIN-CONTAINING PROTEIN"/>
    <property type="match status" value="1"/>
</dbReference>
<feature type="binding site" evidence="1">
    <location>
        <begin position="155"/>
        <end position="161"/>
    </location>
    <ligand>
        <name>ATP</name>
        <dbReference type="ChEBI" id="CHEBI:30616"/>
    </ligand>
</feature>
<dbReference type="InterPro" id="IPR026287">
    <property type="entry name" value="SoFic-like"/>
</dbReference>
<dbReference type="EC" id="2.7.7.-" evidence="5"/>
<dbReference type="PROSITE" id="PS51459">
    <property type="entry name" value="FIDO"/>
    <property type="match status" value="1"/>
</dbReference>
<evidence type="ECO:0000313" key="5">
    <source>
        <dbReference type="EMBL" id="RIH81414.1"/>
    </source>
</evidence>
<feature type="binding site" evidence="1">
    <location>
        <position position="15"/>
    </location>
    <ligand>
        <name>ATP</name>
        <dbReference type="ChEBI" id="CHEBI:30616"/>
    </ligand>
</feature>
<dbReference type="GO" id="GO:0016779">
    <property type="term" value="F:nucleotidyltransferase activity"/>
    <property type="evidence" value="ECO:0007669"/>
    <property type="project" value="UniProtKB-KW"/>
</dbReference>